<name>A0A815NXR0_9BILA</name>
<evidence type="ECO:0000313" key="3">
    <source>
        <dbReference type="Proteomes" id="UP000663832"/>
    </source>
</evidence>
<dbReference type="Proteomes" id="UP000663832">
    <property type="component" value="Unassembled WGS sequence"/>
</dbReference>
<sequence>MSNSNKQQHNTNIAEVHVQNPINNHHRLGQIVRKHKNSNNYLSLNPAQRPISSFLPAAPEPTYTTIFRCIQRPSSELCNFNMK</sequence>
<evidence type="ECO:0000313" key="2">
    <source>
        <dbReference type="EMBL" id="CAF1627857.1"/>
    </source>
</evidence>
<accession>A0A815NXR0</accession>
<gene>
    <name evidence="1" type="ORF">BJG266_LOCUS39918</name>
    <name evidence="2" type="ORF">QVE165_LOCUS56805</name>
</gene>
<dbReference type="EMBL" id="CAJNOM010002156">
    <property type="protein sequence ID" value="CAF1627857.1"/>
    <property type="molecule type" value="Genomic_DNA"/>
</dbReference>
<organism evidence="1 4">
    <name type="scientific">Adineta steineri</name>
    <dbReference type="NCBI Taxonomy" id="433720"/>
    <lineage>
        <taxon>Eukaryota</taxon>
        <taxon>Metazoa</taxon>
        <taxon>Spiralia</taxon>
        <taxon>Gnathifera</taxon>
        <taxon>Rotifera</taxon>
        <taxon>Eurotatoria</taxon>
        <taxon>Bdelloidea</taxon>
        <taxon>Adinetida</taxon>
        <taxon>Adinetidae</taxon>
        <taxon>Adineta</taxon>
    </lineage>
</organism>
<evidence type="ECO:0000313" key="1">
    <source>
        <dbReference type="EMBL" id="CAF1441576.1"/>
    </source>
</evidence>
<dbReference type="EMBL" id="CAJNOI010001825">
    <property type="protein sequence ID" value="CAF1441576.1"/>
    <property type="molecule type" value="Genomic_DNA"/>
</dbReference>
<comment type="caution">
    <text evidence="1">The sequence shown here is derived from an EMBL/GenBank/DDBJ whole genome shotgun (WGS) entry which is preliminary data.</text>
</comment>
<evidence type="ECO:0000313" key="4">
    <source>
        <dbReference type="Proteomes" id="UP000663877"/>
    </source>
</evidence>
<keyword evidence="3" id="KW-1185">Reference proteome</keyword>
<reference evidence="1" key="1">
    <citation type="submission" date="2021-02" db="EMBL/GenBank/DDBJ databases">
        <authorList>
            <person name="Nowell W R."/>
        </authorList>
    </citation>
    <scope>NUCLEOTIDE SEQUENCE</scope>
</reference>
<dbReference type="AlphaFoldDB" id="A0A815NXR0"/>
<dbReference type="Proteomes" id="UP000663877">
    <property type="component" value="Unassembled WGS sequence"/>
</dbReference>
<protein>
    <submittedName>
        <fullName evidence="1">Uncharacterized protein</fullName>
    </submittedName>
</protein>
<proteinExistence type="predicted"/>